<feature type="transmembrane region" description="Helical" evidence="7">
    <location>
        <begin position="218"/>
        <end position="235"/>
    </location>
</feature>
<feature type="transmembrane region" description="Helical" evidence="7">
    <location>
        <begin position="104"/>
        <end position="124"/>
    </location>
</feature>
<dbReference type="InterPro" id="IPR011701">
    <property type="entry name" value="MFS"/>
</dbReference>
<comment type="caution">
    <text evidence="9">The sequence shown here is derived from an EMBL/GenBank/DDBJ whole genome shotgun (WGS) entry which is preliminary data.</text>
</comment>
<proteinExistence type="predicted"/>
<feature type="transmembrane region" description="Helical" evidence="7">
    <location>
        <begin position="255"/>
        <end position="275"/>
    </location>
</feature>
<dbReference type="PANTHER" id="PTHR42718">
    <property type="entry name" value="MAJOR FACILITATOR SUPERFAMILY MULTIDRUG TRANSPORTER MFSC"/>
    <property type="match status" value="1"/>
</dbReference>
<dbReference type="PRINTS" id="PR01036">
    <property type="entry name" value="TCRTETB"/>
</dbReference>
<organism evidence="9 10">
    <name type="scientific">Paenibacillus pinisoli</name>
    <dbReference type="NCBI Taxonomy" id="1276110"/>
    <lineage>
        <taxon>Bacteria</taxon>
        <taxon>Bacillati</taxon>
        <taxon>Bacillota</taxon>
        <taxon>Bacilli</taxon>
        <taxon>Bacillales</taxon>
        <taxon>Paenibacillaceae</taxon>
        <taxon>Paenibacillus</taxon>
    </lineage>
</organism>
<keyword evidence="5 7" id="KW-1133">Transmembrane helix</keyword>
<dbReference type="CDD" id="cd17321">
    <property type="entry name" value="MFS_MMR_MDR_like"/>
    <property type="match status" value="1"/>
</dbReference>
<name>A0A3A6PQG0_9BACL</name>
<dbReference type="Gene3D" id="1.20.1250.20">
    <property type="entry name" value="MFS general substrate transporter like domains"/>
    <property type="match status" value="1"/>
</dbReference>
<feature type="transmembrane region" description="Helical" evidence="7">
    <location>
        <begin position="79"/>
        <end position="98"/>
    </location>
</feature>
<feature type="transmembrane region" description="Helical" evidence="7">
    <location>
        <begin position="165"/>
        <end position="182"/>
    </location>
</feature>
<dbReference type="InterPro" id="IPR020846">
    <property type="entry name" value="MFS_dom"/>
</dbReference>
<keyword evidence="6 7" id="KW-0472">Membrane</keyword>
<dbReference type="GO" id="GO:0005886">
    <property type="term" value="C:plasma membrane"/>
    <property type="evidence" value="ECO:0007669"/>
    <property type="project" value="UniProtKB-SubCell"/>
</dbReference>
<feature type="transmembrane region" description="Helical" evidence="7">
    <location>
        <begin position="12"/>
        <end position="34"/>
    </location>
</feature>
<feature type="transmembrane region" description="Helical" evidence="7">
    <location>
        <begin position="287"/>
        <end position="307"/>
    </location>
</feature>
<evidence type="ECO:0000256" key="6">
    <source>
        <dbReference type="ARBA" id="ARBA00023136"/>
    </source>
</evidence>
<sequence length="465" mass="49905">MSAEVQSAHTAKLLRVILVTLMLSSMSAMMFNIVLPQLSLEFNLSLAQVSWMSAAYSLIYAVGTVTYGKLSDRFKLKDILTFGLLVFAAGSIVGLFSQSFGMALLARCLQSVGAASIPAVAMLIPIRYISQERRGAALGMAAAGLALGSALGPVLSALMTSFADWRWLFSFPIALLALIPFYRAYLPDDRGAKTAFDWLGGILLGAAAGLVLFGFTNASWLALGLGLIFLVLFIWRIRSAAEPFIRPELFRNRKYSFMIFIAVMVNGIGVSFYFLTPVLLSRVQELPPYWIGMVMVPAAIVSAILGRKAGKLADRKGNAFLYTIASSLIMVCFVLLSSFAAAPGWWIAAILILGNVGQSFMMITMSNTVSRTLPKEQAGVGMGLFSMCGFITHGMASGLYGIIAEWKAAASVNPIHQDSGSAVFSNLYLVLALLHAGVLIFYLAQFGSRRKLSTMAASPGSGAKP</sequence>
<dbReference type="AlphaFoldDB" id="A0A3A6PQG0"/>
<feature type="transmembrane region" description="Helical" evidence="7">
    <location>
        <begin position="423"/>
        <end position="444"/>
    </location>
</feature>
<feature type="transmembrane region" description="Helical" evidence="7">
    <location>
        <begin position="319"/>
        <end position="339"/>
    </location>
</feature>
<keyword evidence="3" id="KW-1003">Cell membrane</keyword>
<keyword evidence="4 7" id="KW-0812">Transmembrane</keyword>
<dbReference type="Gene3D" id="1.20.1720.10">
    <property type="entry name" value="Multidrug resistance protein D"/>
    <property type="match status" value="1"/>
</dbReference>
<evidence type="ECO:0000256" key="1">
    <source>
        <dbReference type="ARBA" id="ARBA00004651"/>
    </source>
</evidence>
<dbReference type="EMBL" id="QXQB01000004">
    <property type="protein sequence ID" value="RJX38103.1"/>
    <property type="molecule type" value="Genomic_DNA"/>
</dbReference>
<reference evidence="9 10" key="1">
    <citation type="submission" date="2018-09" db="EMBL/GenBank/DDBJ databases">
        <title>Paenibacillus aracenensis nov. sp. isolated from a cave in southern Spain.</title>
        <authorList>
            <person name="Jurado V."/>
            <person name="Gutierrez-Patricio S."/>
            <person name="Gonzalez-Pimentel J.L."/>
            <person name="Miller A.Z."/>
            <person name="Laiz L."/>
            <person name="Saiz-Jimenez C."/>
        </authorList>
    </citation>
    <scope>NUCLEOTIDE SEQUENCE [LARGE SCALE GENOMIC DNA]</scope>
    <source>
        <strain evidence="9 10">JCM 19203</strain>
    </source>
</reference>
<evidence type="ECO:0000256" key="2">
    <source>
        <dbReference type="ARBA" id="ARBA00022448"/>
    </source>
</evidence>
<dbReference type="OrthoDB" id="2403626at2"/>
<evidence type="ECO:0000259" key="8">
    <source>
        <dbReference type="PROSITE" id="PS50850"/>
    </source>
</evidence>
<keyword evidence="10" id="KW-1185">Reference proteome</keyword>
<feature type="transmembrane region" description="Helical" evidence="7">
    <location>
        <begin position="345"/>
        <end position="366"/>
    </location>
</feature>
<accession>A0A3A6PQG0</accession>
<dbReference type="InterPro" id="IPR036259">
    <property type="entry name" value="MFS_trans_sf"/>
</dbReference>
<evidence type="ECO:0000313" key="10">
    <source>
        <dbReference type="Proteomes" id="UP000267798"/>
    </source>
</evidence>
<evidence type="ECO:0000256" key="5">
    <source>
        <dbReference type="ARBA" id="ARBA00022989"/>
    </source>
</evidence>
<feature type="transmembrane region" description="Helical" evidence="7">
    <location>
        <begin position="46"/>
        <end position="67"/>
    </location>
</feature>
<dbReference type="SUPFAM" id="SSF103473">
    <property type="entry name" value="MFS general substrate transporter"/>
    <property type="match status" value="1"/>
</dbReference>
<dbReference type="RefSeq" id="WP_120112922.1">
    <property type="nucleotide sequence ID" value="NZ_QXQB01000004.1"/>
</dbReference>
<evidence type="ECO:0000256" key="7">
    <source>
        <dbReference type="SAM" id="Phobius"/>
    </source>
</evidence>
<dbReference type="PANTHER" id="PTHR42718:SF46">
    <property type="entry name" value="BLR6921 PROTEIN"/>
    <property type="match status" value="1"/>
</dbReference>
<feature type="domain" description="Major facilitator superfamily (MFS) profile" evidence="8">
    <location>
        <begin position="13"/>
        <end position="449"/>
    </location>
</feature>
<evidence type="ECO:0000256" key="4">
    <source>
        <dbReference type="ARBA" id="ARBA00022692"/>
    </source>
</evidence>
<keyword evidence="2" id="KW-0813">Transport</keyword>
<protein>
    <submittedName>
        <fullName evidence="9">MFS transporter</fullName>
    </submittedName>
</protein>
<feature type="transmembrane region" description="Helical" evidence="7">
    <location>
        <begin position="378"/>
        <end position="403"/>
    </location>
</feature>
<dbReference type="GO" id="GO:0022857">
    <property type="term" value="F:transmembrane transporter activity"/>
    <property type="evidence" value="ECO:0007669"/>
    <property type="project" value="InterPro"/>
</dbReference>
<evidence type="ECO:0000313" key="9">
    <source>
        <dbReference type="EMBL" id="RJX38103.1"/>
    </source>
</evidence>
<evidence type="ECO:0000256" key="3">
    <source>
        <dbReference type="ARBA" id="ARBA00022475"/>
    </source>
</evidence>
<feature type="transmembrane region" description="Helical" evidence="7">
    <location>
        <begin position="136"/>
        <end position="159"/>
    </location>
</feature>
<dbReference type="Pfam" id="PF07690">
    <property type="entry name" value="MFS_1"/>
    <property type="match status" value="2"/>
</dbReference>
<comment type="subcellular location">
    <subcellularLocation>
        <location evidence="1">Cell membrane</location>
        <topology evidence="1">Multi-pass membrane protein</topology>
    </subcellularLocation>
</comment>
<gene>
    <name evidence="9" type="ORF">D3P09_18720</name>
</gene>
<dbReference type="PROSITE" id="PS50850">
    <property type="entry name" value="MFS"/>
    <property type="match status" value="1"/>
</dbReference>
<feature type="transmembrane region" description="Helical" evidence="7">
    <location>
        <begin position="194"/>
        <end position="212"/>
    </location>
</feature>
<dbReference type="Proteomes" id="UP000267798">
    <property type="component" value="Unassembled WGS sequence"/>
</dbReference>